<evidence type="ECO:0000256" key="1">
    <source>
        <dbReference type="SAM" id="MobiDB-lite"/>
    </source>
</evidence>
<name>A0A7I8IXX8_SPIIN</name>
<dbReference type="PANTHER" id="PTHR37734:SF1">
    <property type="entry name" value="LARGE RIBOSOMAL RNA SUBUNIT ACCUMULATION PROTEIN YCED HOMOLOG 2, CHLOROPLASTIC"/>
    <property type="match status" value="1"/>
</dbReference>
<dbReference type="PANTHER" id="PTHR37734">
    <property type="entry name" value="LARGE RIBOSOMAL RNA SUBUNIT ACCUMULATION PROTEIN YCED HOMOLOG 2, CHLOROPLASTIC"/>
    <property type="match status" value="1"/>
</dbReference>
<dbReference type="InterPro" id="IPR044985">
    <property type="entry name" value="YceD_plant"/>
</dbReference>
<proteinExistence type="predicted"/>
<evidence type="ECO:0000313" key="2">
    <source>
        <dbReference type="EMBL" id="CAA2623157.1"/>
    </source>
</evidence>
<dbReference type="Proteomes" id="UP001189122">
    <property type="component" value="Unassembled WGS sequence"/>
</dbReference>
<feature type="region of interest" description="Disordered" evidence="1">
    <location>
        <begin position="15"/>
        <end position="54"/>
    </location>
</feature>
<organism evidence="2">
    <name type="scientific">Spirodela intermedia</name>
    <name type="common">Intermediate duckweed</name>
    <dbReference type="NCBI Taxonomy" id="51605"/>
    <lineage>
        <taxon>Eukaryota</taxon>
        <taxon>Viridiplantae</taxon>
        <taxon>Streptophyta</taxon>
        <taxon>Embryophyta</taxon>
        <taxon>Tracheophyta</taxon>
        <taxon>Spermatophyta</taxon>
        <taxon>Magnoliopsida</taxon>
        <taxon>Liliopsida</taxon>
        <taxon>Araceae</taxon>
        <taxon>Lemnoideae</taxon>
        <taxon>Spirodela</taxon>
    </lineage>
</organism>
<gene>
    <name evidence="2" type="ORF">SI7747_07009102</name>
</gene>
<accession>A0A7I8IXX8</accession>
<dbReference type="EMBL" id="CACRZD030000007">
    <property type="protein sequence ID" value="CAA6662717.1"/>
    <property type="molecule type" value="Genomic_DNA"/>
</dbReference>
<sequence>MSRISVPRAACAIHGGARASTHPGGDFAAPPPPEKRAARKAPRPRGGSWVWPDVAEGGQGDTKVLVSLVIHKHAGFGFSVEGRIGTSFTRKFNYRAVLQIDTSFNVWVLPSSRSNPMELPEIGSGDPSVIYVKPGSEADLDSLIRDVIRLAATANAGACSEACEKSTPRWNWTYDKRWARLLEIRDVLPE</sequence>
<evidence type="ECO:0000313" key="3">
    <source>
        <dbReference type="Proteomes" id="UP001189122"/>
    </source>
</evidence>
<reference evidence="2 3" key="1">
    <citation type="submission" date="2019-12" db="EMBL/GenBank/DDBJ databases">
        <authorList>
            <person name="Scholz U."/>
            <person name="Mascher M."/>
            <person name="Fiebig A."/>
        </authorList>
    </citation>
    <scope>NUCLEOTIDE SEQUENCE</scope>
</reference>
<protein>
    <submittedName>
        <fullName evidence="2">Uncharacterized protein</fullName>
    </submittedName>
</protein>
<dbReference type="EMBL" id="LR743594">
    <property type="protein sequence ID" value="CAA2623157.1"/>
    <property type="molecule type" value="Genomic_DNA"/>
</dbReference>
<keyword evidence="3" id="KW-1185">Reference proteome</keyword>
<dbReference type="AlphaFoldDB" id="A0A7I8IXX8"/>